<dbReference type="Proteomes" id="UP001497700">
    <property type="component" value="Unassembled WGS sequence"/>
</dbReference>
<comment type="caution">
    <text evidence="1">The sequence shown here is derived from an EMBL/GenBank/DDBJ whole genome shotgun (WGS) entry which is preliminary data.</text>
</comment>
<reference evidence="1 2" key="1">
    <citation type="journal article" date="2022" name="New Phytol.">
        <title>Ecological generalism drives hyperdiversity of secondary metabolite gene clusters in xylarialean endophytes.</title>
        <authorList>
            <person name="Franco M.E.E."/>
            <person name="Wisecaver J.H."/>
            <person name="Arnold A.E."/>
            <person name="Ju Y.M."/>
            <person name="Slot J.C."/>
            <person name="Ahrendt S."/>
            <person name="Moore L.P."/>
            <person name="Eastman K.E."/>
            <person name="Scott K."/>
            <person name="Konkel Z."/>
            <person name="Mondo S.J."/>
            <person name="Kuo A."/>
            <person name="Hayes R.D."/>
            <person name="Haridas S."/>
            <person name="Andreopoulos B."/>
            <person name="Riley R."/>
            <person name="LaButti K."/>
            <person name="Pangilinan J."/>
            <person name="Lipzen A."/>
            <person name="Amirebrahimi M."/>
            <person name="Yan J."/>
            <person name="Adam C."/>
            <person name="Keymanesh K."/>
            <person name="Ng V."/>
            <person name="Louie K."/>
            <person name="Northen T."/>
            <person name="Drula E."/>
            <person name="Henrissat B."/>
            <person name="Hsieh H.M."/>
            <person name="Youens-Clark K."/>
            <person name="Lutzoni F."/>
            <person name="Miadlikowska J."/>
            <person name="Eastwood D.C."/>
            <person name="Hamelin R.C."/>
            <person name="Grigoriev I.V."/>
            <person name="U'Ren J.M."/>
        </authorList>
    </citation>
    <scope>NUCLEOTIDE SEQUENCE [LARGE SCALE GENOMIC DNA]</scope>
    <source>
        <strain evidence="1 2">CBS 119005</strain>
    </source>
</reference>
<gene>
    <name evidence="1" type="ORF">F4820DRAFT_423747</name>
</gene>
<evidence type="ECO:0000313" key="1">
    <source>
        <dbReference type="EMBL" id="KAI4864361.1"/>
    </source>
</evidence>
<organism evidence="1 2">
    <name type="scientific">Hypoxylon rubiginosum</name>
    <dbReference type="NCBI Taxonomy" id="110542"/>
    <lineage>
        <taxon>Eukaryota</taxon>
        <taxon>Fungi</taxon>
        <taxon>Dikarya</taxon>
        <taxon>Ascomycota</taxon>
        <taxon>Pezizomycotina</taxon>
        <taxon>Sordariomycetes</taxon>
        <taxon>Xylariomycetidae</taxon>
        <taxon>Xylariales</taxon>
        <taxon>Hypoxylaceae</taxon>
        <taxon>Hypoxylon</taxon>
    </lineage>
</organism>
<protein>
    <submittedName>
        <fullName evidence="1">NAD-dependent deacetylase sirtuin-2</fullName>
    </submittedName>
</protein>
<dbReference type="EMBL" id="MU393487">
    <property type="protein sequence ID" value="KAI4864361.1"/>
    <property type="molecule type" value="Genomic_DNA"/>
</dbReference>
<accession>A0ACB9YYR0</accession>
<name>A0ACB9YYR0_9PEZI</name>
<sequence length="448" mass="47823">MGQESSHLVDPDTPPDTLSDRSLRAVAQLIKDGRAKQVVVMTGAGISTAAGIPDFRSPKTGLYHNLARLNLPHPEAVFEIDFFRSNPAPFYLLAKELYPGNFSPTVSHTFITLLAKKGLLRMLFTQNIDCLERAAGVPADRIIEAHGSFATQRCVDCRTPFPDDLMREYVKRGEAPRCTRREACGGLVKPDIVFFGEQLPETFHSNVAVPGLADLVLVMGTSLLVHPFAGLPCRAREGVPRVLFNLERVGDMGTRADDVLVLGDCDSGIRKLADELGWRDELEATWRGIVGEKEAERQLSKSRKEGAVQDELDELDELAGHVADKLGISEGSEGEPDTNIGKQGEGAAGPPHAPSGPPEGSTAGAAAADAAELVDDGPAGPAAVPQGKDERSALGKDQQEPEAEDDDKSALSYEPLKPTTEKPITQTRADAVKAEDEGGGGGNEKPAV</sequence>
<proteinExistence type="predicted"/>
<evidence type="ECO:0000313" key="2">
    <source>
        <dbReference type="Proteomes" id="UP001497700"/>
    </source>
</evidence>
<keyword evidence="2" id="KW-1185">Reference proteome</keyword>